<protein>
    <submittedName>
        <fullName evidence="5">Aldehyde dehydrogenase (NAD+)</fullName>
        <ecNumber evidence="5">1.2.1.3</ecNumber>
    </submittedName>
</protein>
<reference evidence="5 6" key="1">
    <citation type="submission" date="2023-07" db="EMBL/GenBank/DDBJ databases">
        <title>Genomic Encyclopedia of Type Strains, Phase IV (KMG-IV): sequencing the most valuable type-strain genomes for metagenomic binning, comparative biology and taxonomic classification.</title>
        <authorList>
            <person name="Goeker M."/>
        </authorList>
    </citation>
    <scope>NUCLEOTIDE SEQUENCE [LARGE SCALE GENOMIC DNA]</scope>
    <source>
        <strain evidence="5 6">DSM 25924</strain>
    </source>
</reference>
<dbReference type="InterPro" id="IPR016161">
    <property type="entry name" value="Ald_DH/histidinol_DH"/>
</dbReference>
<evidence type="ECO:0000313" key="6">
    <source>
        <dbReference type="Proteomes" id="UP001229209"/>
    </source>
</evidence>
<dbReference type="InterPro" id="IPR016163">
    <property type="entry name" value="Ald_DH_C"/>
</dbReference>
<evidence type="ECO:0000259" key="4">
    <source>
        <dbReference type="Pfam" id="PF00171"/>
    </source>
</evidence>
<evidence type="ECO:0000256" key="3">
    <source>
        <dbReference type="RuleBase" id="RU003345"/>
    </source>
</evidence>
<keyword evidence="6" id="KW-1185">Reference proteome</keyword>
<dbReference type="PROSITE" id="PS00687">
    <property type="entry name" value="ALDEHYDE_DEHYDR_GLU"/>
    <property type="match status" value="1"/>
</dbReference>
<name>A0ABT9LUT8_9BACL</name>
<feature type="domain" description="Aldehyde dehydrogenase" evidence="4">
    <location>
        <begin position="18"/>
        <end position="487"/>
    </location>
</feature>
<keyword evidence="1 3" id="KW-0560">Oxidoreductase</keyword>
<dbReference type="InterPro" id="IPR029510">
    <property type="entry name" value="Ald_DH_CS_GLU"/>
</dbReference>
<comment type="similarity">
    <text evidence="3">Belongs to the aldehyde dehydrogenase family.</text>
</comment>
<proteinExistence type="inferred from homology"/>
<dbReference type="PANTHER" id="PTHR11699">
    <property type="entry name" value="ALDEHYDE DEHYDROGENASE-RELATED"/>
    <property type="match status" value="1"/>
</dbReference>
<dbReference type="Gene3D" id="3.40.309.10">
    <property type="entry name" value="Aldehyde Dehydrogenase, Chain A, domain 2"/>
    <property type="match status" value="1"/>
</dbReference>
<sequence>MSTVLQVKEFPMFMDGKWQAAESGEWFDIIYPGNGQTVARVASGHKDDVDKAVAIARRTFESGIWSKQSIEIRAALLLSFAQQIMQNADELAYLEVLSSGGTLRRVRNMDILQIADLLLQTAEFMKSYPYVEYLPIPPYPGPANGQVWREPIGVCAAITPWNFPMILAMWKIVPALAMGNSMVIKPASHTPLSTLKLAELAVRAGIPAGVLNVVTGAGSQVGEALVTHPDVDKIAFTGSTTVGRNIMRQAAGTIKRVTLELGGKSPSILLPDADLRLAIPGSLFGVFLHSGQICESGTRLFVHESQYDQVLAKLAEQAQAIRMGDPFDMETRMGPLVSKQQMETVLNYIEIGQQEGARLVCGGKPVQIPGCEGGYFIPPTIFADVDNQMRIAQEEIFGPVLSVIRYKDVDEAVQKANESIYGLAAGVWTQNINEAYRIARQLRAGTVWINDWHMLRSDAPFGGFKQSGFGRELGKYALDEYSQLKHVHASLVTEEKRRIAWDLLLESPIEKA</sequence>
<organism evidence="5 6">
    <name type="scientific">Alicyclobacillus tolerans</name>
    <dbReference type="NCBI Taxonomy" id="90970"/>
    <lineage>
        <taxon>Bacteria</taxon>
        <taxon>Bacillati</taxon>
        <taxon>Bacillota</taxon>
        <taxon>Bacilli</taxon>
        <taxon>Bacillales</taxon>
        <taxon>Alicyclobacillaceae</taxon>
        <taxon>Alicyclobacillus</taxon>
    </lineage>
</organism>
<dbReference type="EMBL" id="JAURUO010000004">
    <property type="protein sequence ID" value="MDP9728039.1"/>
    <property type="molecule type" value="Genomic_DNA"/>
</dbReference>
<gene>
    <name evidence="5" type="ORF">J2S04_000970</name>
</gene>
<dbReference type="Proteomes" id="UP001229209">
    <property type="component" value="Unassembled WGS sequence"/>
</dbReference>
<feature type="active site" evidence="2">
    <location>
        <position position="260"/>
    </location>
</feature>
<evidence type="ECO:0000256" key="1">
    <source>
        <dbReference type="ARBA" id="ARBA00023002"/>
    </source>
</evidence>
<comment type="caution">
    <text evidence="5">The sequence shown here is derived from an EMBL/GenBank/DDBJ whole genome shotgun (WGS) entry which is preliminary data.</text>
</comment>
<accession>A0ABT9LUT8</accession>
<dbReference type="InterPro" id="IPR015590">
    <property type="entry name" value="Aldehyde_DH_dom"/>
</dbReference>
<dbReference type="Gene3D" id="3.40.605.10">
    <property type="entry name" value="Aldehyde Dehydrogenase, Chain A, domain 1"/>
    <property type="match status" value="1"/>
</dbReference>
<dbReference type="InterPro" id="IPR016162">
    <property type="entry name" value="Ald_DH_N"/>
</dbReference>
<dbReference type="SUPFAM" id="SSF53720">
    <property type="entry name" value="ALDH-like"/>
    <property type="match status" value="1"/>
</dbReference>
<dbReference type="Pfam" id="PF00171">
    <property type="entry name" value="Aldedh"/>
    <property type="match status" value="1"/>
</dbReference>
<dbReference type="EC" id="1.2.1.3" evidence="5"/>
<evidence type="ECO:0000256" key="2">
    <source>
        <dbReference type="PROSITE-ProRule" id="PRU10007"/>
    </source>
</evidence>
<evidence type="ECO:0000313" key="5">
    <source>
        <dbReference type="EMBL" id="MDP9728039.1"/>
    </source>
</evidence>
<dbReference type="GO" id="GO:0004029">
    <property type="term" value="F:aldehyde dehydrogenase (NAD+) activity"/>
    <property type="evidence" value="ECO:0007669"/>
    <property type="project" value="UniProtKB-EC"/>
</dbReference>